<dbReference type="InterPro" id="IPR052609">
    <property type="entry name" value="Ribosome_Biogenesis_Reg"/>
</dbReference>
<keyword evidence="2" id="KW-1133">Transmembrane helix</keyword>
<name>A0AAN6WY82_9PEZI</name>
<comment type="caution">
    <text evidence="4">The sequence shown here is derived from an EMBL/GenBank/DDBJ whole genome shotgun (WGS) entry which is preliminary data.</text>
</comment>
<feature type="region of interest" description="Disordered" evidence="1">
    <location>
        <begin position="116"/>
        <end position="154"/>
    </location>
</feature>
<reference evidence="4" key="2">
    <citation type="submission" date="2023-05" db="EMBL/GenBank/DDBJ databases">
        <authorList>
            <consortium name="Lawrence Berkeley National Laboratory"/>
            <person name="Steindorff A."/>
            <person name="Hensen N."/>
            <person name="Bonometti L."/>
            <person name="Westerberg I."/>
            <person name="Brannstrom I.O."/>
            <person name="Guillou S."/>
            <person name="Cros-Aarteil S."/>
            <person name="Calhoun S."/>
            <person name="Haridas S."/>
            <person name="Kuo A."/>
            <person name="Mondo S."/>
            <person name="Pangilinan J."/>
            <person name="Riley R."/>
            <person name="Labutti K."/>
            <person name="Andreopoulos B."/>
            <person name="Lipzen A."/>
            <person name="Chen C."/>
            <person name="Yanf M."/>
            <person name="Daum C."/>
            <person name="Ng V."/>
            <person name="Clum A."/>
            <person name="Ohm R."/>
            <person name="Martin F."/>
            <person name="Silar P."/>
            <person name="Natvig D."/>
            <person name="Lalanne C."/>
            <person name="Gautier V."/>
            <person name="Ament-Velasquez S.L."/>
            <person name="Kruys A."/>
            <person name="Hutchinson M.I."/>
            <person name="Powell A.J."/>
            <person name="Barry K."/>
            <person name="Miller A.N."/>
            <person name="Grigoriev I.V."/>
            <person name="Debuchy R."/>
            <person name="Gladieux P."/>
            <person name="Thoren M.H."/>
            <person name="Johannesson H."/>
        </authorList>
    </citation>
    <scope>NUCLEOTIDE SEQUENCE</scope>
    <source>
        <strain evidence="4">PSN309</strain>
    </source>
</reference>
<keyword evidence="2" id="KW-0812">Transmembrane</keyword>
<accession>A0AAN6WY82</accession>
<dbReference type="Pfam" id="PF10441">
    <property type="entry name" value="Urb2"/>
    <property type="match status" value="1"/>
</dbReference>
<gene>
    <name evidence="4" type="ORF">QBC35DRAFT_521482</name>
</gene>
<proteinExistence type="predicted"/>
<evidence type="ECO:0000259" key="3">
    <source>
        <dbReference type="Pfam" id="PF10441"/>
    </source>
</evidence>
<feature type="domain" description="Nucleolar 27S pre-rRNA processing Urb2/Npa2 C-terminal" evidence="3">
    <location>
        <begin position="1164"/>
        <end position="1374"/>
    </location>
</feature>
<reference evidence="4" key="1">
    <citation type="journal article" date="2023" name="Mol. Phylogenet. Evol.">
        <title>Genome-scale phylogeny and comparative genomics of the fungal order Sordariales.</title>
        <authorList>
            <person name="Hensen N."/>
            <person name="Bonometti L."/>
            <person name="Westerberg I."/>
            <person name="Brannstrom I.O."/>
            <person name="Guillou S."/>
            <person name="Cros-Aarteil S."/>
            <person name="Calhoun S."/>
            <person name="Haridas S."/>
            <person name="Kuo A."/>
            <person name="Mondo S."/>
            <person name="Pangilinan J."/>
            <person name="Riley R."/>
            <person name="LaButti K."/>
            <person name="Andreopoulos B."/>
            <person name="Lipzen A."/>
            <person name="Chen C."/>
            <person name="Yan M."/>
            <person name="Daum C."/>
            <person name="Ng V."/>
            <person name="Clum A."/>
            <person name="Steindorff A."/>
            <person name="Ohm R.A."/>
            <person name="Martin F."/>
            <person name="Silar P."/>
            <person name="Natvig D.O."/>
            <person name="Lalanne C."/>
            <person name="Gautier V."/>
            <person name="Ament-Velasquez S.L."/>
            <person name="Kruys A."/>
            <person name="Hutchinson M.I."/>
            <person name="Powell A.J."/>
            <person name="Barry K."/>
            <person name="Miller A.N."/>
            <person name="Grigoriev I.V."/>
            <person name="Debuchy R."/>
            <person name="Gladieux P."/>
            <person name="Hiltunen Thoren M."/>
            <person name="Johannesson H."/>
        </authorList>
    </citation>
    <scope>NUCLEOTIDE SEQUENCE</scope>
    <source>
        <strain evidence="4">PSN309</strain>
    </source>
</reference>
<dbReference type="GO" id="GO:0042254">
    <property type="term" value="P:ribosome biogenesis"/>
    <property type="evidence" value="ECO:0007669"/>
    <property type="project" value="TreeGrafter"/>
</dbReference>
<dbReference type="InterPro" id="IPR018849">
    <property type="entry name" value="Urb2/Npa2_C"/>
</dbReference>
<evidence type="ECO:0000256" key="2">
    <source>
        <dbReference type="SAM" id="Phobius"/>
    </source>
</evidence>
<dbReference type="SUPFAM" id="SSF48371">
    <property type="entry name" value="ARM repeat"/>
    <property type="match status" value="1"/>
</dbReference>
<dbReference type="PANTHER" id="PTHR15682:SF2">
    <property type="entry name" value="UNHEALTHY RIBOSOME BIOGENESIS PROTEIN 2 HOMOLOG"/>
    <property type="match status" value="1"/>
</dbReference>
<sequence>MGGDYKTGEATLIRAVRALDQGDVETIPERLERVWDTLSEYHGGSFHAAEEMLLRWLLKNMTGTTANAERVRRYALTWDILGAVFALVPLFSLAKSLADRRFINILQQTLKEIAKPAKEDAAQTNGTTSEDVEMANAPGQLESPSNPRKRKRTSSSVGFNVVAQRKIEGCLQTAEAVFEALRVLLSRCEVKSLEGLPTHRMGAEHVKSLFSFSATEAMEILVPVLTLCGLAVDKPTAGLFKEQSSWLSTFNAIWELHLQGSDDATEVATHLSHPGARLLGKLTGVPQQVSVGIESATQERWVRDLRRFLNRNLILPARAAFLNKDSQGIIKTAVSMCSVSAPICFPVLFDLVTRSPREFGGNTSIKGYESWVQSVFDAMLHAASVEQAIDSKKGMAAIRSIMELAAARNAALTAPSLRKVCKEYALRADGDDWSLLLSIVKLNPDVFLLSDEGKELLNKILEKTRNTESLSEGDSEKAGHFIVLLADGYAQARDLTSFVKTWLEYLVPADPKAGLQSLWAQKELADTVSSLLQSSLNANQLADLVSWLSAQPATAARTYILGSISSGISQEEFIDAANMSSFKGVFAEKVSKKDPPSLSACRWEIAAKTLGKGTLEEAIEVWTQVGSDLKKTLKKSPIQQEDTFAAFKCCVATWLANHPGAKHEEEAAKLVCSFLERLGKSSDAMEVDSDKPTGAITNKTYLSWILSDSPLLFSMIVERTGELPEPIVSLLKPNEAEDITSFDPETLQTEHNFNTAKLIPTLIDTIIPLVDTSKSARLNPSTKAAVQFLLESAEALDRRQRGAVMKSLMMHLPQTSDKAEAIGMDFWKPVLSLMVKLMEEPTYYEGMDFSHLEAIGRCLLKIHRRSNRRSRGDLVSDDVPKDRENFRLLHQLAIRTVKQMVHGKLEDREKAYMSNAVQVLKSQSEDADIVLRIILLRAFRTAVREPGVVKKLEEAGLDAKDLKDNALLQTAVSTITSGKWRGKGLLSGVIALEALNDLDRAAVKEGLASAVPTLLETSNSLIENGVEAGWDVRIFLANHFPDSLGSPFKVKMSLGTVNSEEDNNSSTEAVGNSALRQYVDAVVKNTDEKTKLNYLQDVLLDQYDAQDALGRLVVIDQLVSHLRGSRPSEATANFDLAKAHSILCKSLPDTLSPSASAPANFLVATETIRSLLDQSPMCMTQWNIELTLSTVSIISNTSPSTTSPPILPALCSLIEAIIKRHRQRLDGHFHLLITALQSLLRLLLTSSSLSPIVWESHAKTYSRLLTLICEPTVASVSRAKTTGLDSEKNRARRYAGQYMYFVLMQYIKLQLTECASSSSLPHGVREALEKGIYSIVRITTEDSLKIMNESMDPSGRVVFKELYKRFQMFAQWKGV</sequence>
<evidence type="ECO:0000256" key="1">
    <source>
        <dbReference type="SAM" id="MobiDB-lite"/>
    </source>
</evidence>
<keyword evidence="5" id="KW-1185">Reference proteome</keyword>
<keyword evidence="2" id="KW-0472">Membrane</keyword>
<dbReference type="PANTHER" id="PTHR15682">
    <property type="entry name" value="UNHEALTHY RIBOSOME BIOGENESIS PROTEIN 2 HOMOLOG"/>
    <property type="match status" value="1"/>
</dbReference>
<evidence type="ECO:0000313" key="5">
    <source>
        <dbReference type="Proteomes" id="UP001302126"/>
    </source>
</evidence>
<feature type="transmembrane region" description="Helical" evidence="2">
    <location>
        <begin position="76"/>
        <end position="94"/>
    </location>
</feature>
<protein>
    <submittedName>
        <fullName evidence="4">Nucleolar pre-ribosomal-associated protein 2</fullName>
    </submittedName>
</protein>
<dbReference type="Proteomes" id="UP001302126">
    <property type="component" value="Unassembled WGS sequence"/>
</dbReference>
<evidence type="ECO:0000313" key="4">
    <source>
        <dbReference type="EMBL" id="KAK4190380.1"/>
    </source>
</evidence>
<dbReference type="EMBL" id="MU864366">
    <property type="protein sequence ID" value="KAK4190380.1"/>
    <property type="molecule type" value="Genomic_DNA"/>
</dbReference>
<dbReference type="InterPro" id="IPR016024">
    <property type="entry name" value="ARM-type_fold"/>
</dbReference>
<organism evidence="4 5">
    <name type="scientific">Podospora australis</name>
    <dbReference type="NCBI Taxonomy" id="1536484"/>
    <lineage>
        <taxon>Eukaryota</taxon>
        <taxon>Fungi</taxon>
        <taxon>Dikarya</taxon>
        <taxon>Ascomycota</taxon>
        <taxon>Pezizomycotina</taxon>
        <taxon>Sordariomycetes</taxon>
        <taxon>Sordariomycetidae</taxon>
        <taxon>Sordariales</taxon>
        <taxon>Podosporaceae</taxon>
        <taxon>Podospora</taxon>
    </lineage>
</organism>
<dbReference type="GO" id="GO:0005730">
    <property type="term" value="C:nucleolus"/>
    <property type="evidence" value="ECO:0007669"/>
    <property type="project" value="TreeGrafter"/>
</dbReference>